<dbReference type="OrthoDB" id="3782299at2759"/>
<feature type="transmembrane region" description="Helical" evidence="1">
    <location>
        <begin position="21"/>
        <end position="40"/>
    </location>
</feature>
<reference evidence="2 3" key="2">
    <citation type="journal article" date="2013" name="PLoS Genet.">
        <title>Comparative genome structure, secondary metabolite, and effector coding capacity across Cochliobolus pathogens.</title>
        <authorList>
            <person name="Condon B.J."/>
            <person name="Leng Y."/>
            <person name="Wu D."/>
            <person name="Bushley K.E."/>
            <person name="Ohm R.A."/>
            <person name="Otillar R."/>
            <person name="Martin J."/>
            <person name="Schackwitz W."/>
            <person name="Grimwood J."/>
            <person name="MohdZainudin N."/>
            <person name="Xue C."/>
            <person name="Wang R."/>
            <person name="Manning V.A."/>
            <person name="Dhillon B."/>
            <person name="Tu Z.J."/>
            <person name="Steffenson B.J."/>
            <person name="Salamov A."/>
            <person name="Sun H."/>
            <person name="Lowry S."/>
            <person name="LaButti K."/>
            <person name="Han J."/>
            <person name="Copeland A."/>
            <person name="Lindquist E."/>
            <person name="Barry K."/>
            <person name="Schmutz J."/>
            <person name="Baker S.E."/>
            <person name="Ciuffetti L.M."/>
            <person name="Grigoriev I.V."/>
            <person name="Zhong S."/>
            <person name="Turgeon B.G."/>
        </authorList>
    </citation>
    <scope>NUCLEOTIDE SEQUENCE [LARGE SCALE GENOMIC DNA]</scope>
    <source>
        <strain evidence="3">28A</strain>
    </source>
</reference>
<organism evidence="2 3">
    <name type="scientific">Exserohilum turcicum (strain 28A)</name>
    <name type="common">Northern leaf blight fungus</name>
    <name type="synonym">Setosphaeria turcica</name>
    <dbReference type="NCBI Taxonomy" id="671987"/>
    <lineage>
        <taxon>Eukaryota</taxon>
        <taxon>Fungi</taxon>
        <taxon>Dikarya</taxon>
        <taxon>Ascomycota</taxon>
        <taxon>Pezizomycotina</taxon>
        <taxon>Dothideomycetes</taxon>
        <taxon>Pleosporomycetidae</taxon>
        <taxon>Pleosporales</taxon>
        <taxon>Pleosporineae</taxon>
        <taxon>Pleosporaceae</taxon>
        <taxon>Exserohilum</taxon>
    </lineage>
</organism>
<dbReference type="GeneID" id="19395371"/>
<evidence type="ECO:0008006" key="4">
    <source>
        <dbReference type="Google" id="ProtNLM"/>
    </source>
</evidence>
<dbReference type="PANTHER" id="PTHR42069:SF1">
    <property type="entry name" value="MARVEL DOMAIN-CONTAINING PROTEIN"/>
    <property type="match status" value="1"/>
</dbReference>
<dbReference type="eggNOG" id="ENOG502T0NC">
    <property type="taxonomic scope" value="Eukaryota"/>
</dbReference>
<keyword evidence="3" id="KW-1185">Reference proteome</keyword>
<feature type="transmembrane region" description="Helical" evidence="1">
    <location>
        <begin position="66"/>
        <end position="87"/>
    </location>
</feature>
<dbReference type="RefSeq" id="XP_008024821.1">
    <property type="nucleotide sequence ID" value="XM_008026630.1"/>
</dbReference>
<evidence type="ECO:0000256" key="1">
    <source>
        <dbReference type="SAM" id="Phobius"/>
    </source>
</evidence>
<protein>
    <recommendedName>
        <fullName evidence="4">MARVEL domain-containing protein</fullName>
    </recommendedName>
</protein>
<accession>R0KE64</accession>
<feature type="transmembrane region" description="Helical" evidence="1">
    <location>
        <begin position="162"/>
        <end position="189"/>
    </location>
</feature>
<gene>
    <name evidence="2" type="ORF">SETTUDRAFT_109570</name>
</gene>
<evidence type="ECO:0000313" key="2">
    <source>
        <dbReference type="EMBL" id="EOA87604.1"/>
    </source>
</evidence>
<sequence>MPLELAISSRAHWLSRLRSCLRLLIIVLSGAVVCMLMHTFEIYRGNRYIDLRKGELPMIWPARTNLAPSIVLFCIAAANFLASVAILTMSFKRSFRRPFRSRDVYRVVAGSFGVVTWITALVVFYLLNKASKASLGRYSCTNKNILSNGRYQYRAVCEEQGVAFYTAIGAACAEILTLITLAISAALAAKHNQDPPPTIQIREKNNSISAGSKLIKPLKR</sequence>
<keyword evidence="1" id="KW-0472">Membrane</keyword>
<feature type="transmembrane region" description="Helical" evidence="1">
    <location>
        <begin position="107"/>
        <end position="127"/>
    </location>
</feature>
<dbReference type="HOGENOM" id="CLU_083927_0_0_1"/>
<dbReference type="PANTHER" id="PTHR42069">
    <property type="entry name" value="HYPHAL ANASTAMOSIS-8 PROTEIN"/>
    <property type="match status" value="1"/>
</dbReference>
<proteinExistence type="predicted"/>
<keyword evidence="1" id="KW-0812">Transmembrane</keyword>
<keyword evidence="1" id="KW-1133">Transmembrane helix</keyword>
<dbReference type="Proteomes" id="UP000016935">
    <property type="component" value="Unassembled WGS sequence"/>
</dbReference>
<evidence type="ECO:0000313" key="3">
    <source>
        <dbReference type="Proteomes" id="UP000016935"/>
    </source>
</evidence>
<dbReference type="STRING" id="671987.R0KE64"/>
<dbReference type="AlphaFoldDB" id="R0KE64"/>
<reference evidence="2 3" key="1">
    <citation type="journal article" date="2012" name="PLoS Pathog.">
        <title>Diverse lifestyles and strategies of plant pathogenesis encoded in the genomes of eighteen Dothideomycetes fungi.</title>
        <authorList>
            <person name="Ohm R.A."/>
            <person name="Feau N."/>
            <person name="Henrissat B."/>
            <person name="Schoch C.L."/>
            <person name="Horwitz B.A."/>
            <person name="Barry K.W."/>
            <person name="Condon B.J."/>
            <person name="Copeland A.C."/>
            <person name="Dhillon B."/>
            <person name="Glaser F."/>
            <person name="Hesse C.N."/>
            <person name="Kosti I."/>
            <person name="LaButti K."/>
            <person name="Lindquist E.A."/>
            <person name="Lucas S."/>
            <person name="Salamov A.A."/>
            <person name="Bradshaw R.E."/>
            <person name="Ciuffetti L."/>
            <person name="Hamelin R.C."/>
            <person name="Kema G.H.J."/>
            <person name="Lawrence C."/>
            <person name="Scott J.A."/>
            <person name="Spatafora J.W."/>
            <person name="Turgeon B.G."/>
            <person name="de Wit P.J.G.M."/>
            <person name="Zhong S."/>
            <person name="Goodwin S.B."/>
            <person name="Grigoriev I.V."/>
        </authorList>
    </citation>
    <scope>NUCLEOTIDE SEQUENCE [LARGE SCALE GENOMIC DNA]</scope>
    <source>
        <strain evidence="3">28A</strain>
    </source>
</reference>
<name>R0KE64_EXST2</name>
<dbReference type="EMBL" id="KB908581">
    <property type="protein sequence ID" value="EOA87604.1"/>
    <property type="molecule type" value="Genomic_DNA"/>
</dbReference>